<dbReference type="PANTHER" id="PTHR43464:SF90">
    <property type="entry name" value="METHYLTRANSFERASE TYPE 11"/>
    <property type="match status" value="1"/>
</dbReference>
<dbReference type="EMBL" id="BMVU01000075">
    <property type="protein sequence ID" value="GGY10946.1"/>
    <property type="molecule type" value="Genomic_DNA"/>
</dbReference>
<evidence type="ECO:0000313" key="4">
    <source>
        <dbReference type="Proteomes" id="UP000619244"/>
    </source>
</evidence>
<dbReference type="GO" id="GO:0032259">
    <property type="term" value="P:methylation"/>
    <property type="evidence" value="ECO:0007669"/>
    <property type="project" value="UniProtKB-KW"/>
</dbReference>
<keyword evidence="4" id="KW-1185">Reference proteome</keyword>
<dbReference type="GO" id="GO:0008168">
    <property type="term" value="F:methyltransferase activity"/>
    <property type="evidence" value="ECO:0007669"/>
    <property type="project" value="UniProtKB-KW"/>
</dbReference>
<keyword evidence="3" id="KW-0808">Transferase</keyword>
<proteinExistence type="predicted"/>
<dbReference type="InterPro" id="IPR029063">
    <property type="entry name" value="SAM-dependent_MTases_sf"/>
</dbReference>
<accession>A0A918U8X5</accession>
<dbReference type="Pfam" id="PF13649">
    <property type="entry name" value="Methyltransf_25"/>
    <property type="match status" value="1"/>
</dbReference>
<dbReference type="Gene3D" id="3.40.50.150">
    <property type="entry name" value="Vaccinia Virus protein VP39"/>
    <property type="match status" value="1"/>
</dbReference>
<dbReference type="CDD" id="cd02440">
    <property type="entry name" value="AdoMet_MTases"/>
    <property type="match status" value="1"/>
</dbReference>
<protein>
    <submittedName>
        <fullName evidence="3">Methyltransferase</fullName>
    </submittedName>
</protein>
<feature type="region of interest" description="Disordered" evidence="1">
    <location>
        <begin position="244"/>
        <end position="276"/>
    </location>
</feature>
<evidence type="ECO:0000256" key="1">
    <source>
        <dbReference type="SAM" id="MobiDB-lite"/>
    </source>
</evidence>
<dbReference type="AlphaFoldDB" id="A0A918U8X5"/>
<feature type="compositionally biased region" description="Basic residues" evidence="1">
    <location>
        <begin position="267"/>
        <end position="276"/>
    </location>
</feature>
<gene>
    <name evidence="3" type="ORF">GCM10010358_74330</name>
</gene>
<evidence type="ECO:0000313" key="3">
    <source>
        <dbReference type="EMBL" id="GGY10946.1"/>
    </source>
</evidence>
<keyword evidence="3" id="KW-0489">Methyltransferase</keyword>
<evidence type="ECO:0000259" key="2">
    <source>
        <dbReference type="Pfam" id="PF13649"/>
    </source>
</evidence>
<reference evidence="3" key="2">
    <citation type="submission" date="2020-09" db="EMBL/GenBank/DDBJ databases">
        <authorList>
            <person name="Sun Q."/>
            <person name="Ohkuma M."/>
        </authorList>
    </citation>
    <scope>NUCLEOTIDE SEQUENCE</scope>
    <source>
        <strain evidence="3">JCM 4790</strain>
    </source>
</reference>
<name>A0A918U8X5_9ACTN</name>
<dbReference type="SUPFAM" id="SSF53335">
    <property type="entry name" value="S-adenosyl-L-methionine-dependent methyltransferases"/>
    <property type="match status" value="1"/>
</dbReference>
<dbReference type="Proteomes" id="UP000619244">
    <property type="component" value="Unassembled WGS sequence"/>
</dbReference>
<organism evidence="3 4">
    <name type="scientific">Streptomyces minutiscleroticus</name>
    <dbReference type="NCBI Taxonomy" id="68238"/>
    <lineage>
        <taxon>Bacteria</taxon>
        <taxon>Bacillati</taxon>
        <taxon>Actinomycetota</taxon>
        <taxon>Actinomycetes</taxon>
        <taxon>Kitasatosporales</taxon>
        <taxon>Streptomycetaceae</taxon>
        <taxon>Streptomyces</taxon>
    </lineage>
</organism>
<dbReference type="PANTHER" id="PTHR43464">
    <property type="entry name" value="METHYLTRANSFERASE"/>
    <property type="match status" value="1"/>
</dbReference>
<sequence length="276" mass="29361">MGSDKRTGHQGTGPGAITPDGCAVELYSRLPVGAEPDIVAAAVPAGAHVLELGCGVGRVTHPLLERGFAVTAVDESPEMLDRVRGARTLCSPIEDLDLDETFDVVMLASFLVHAGEAEVRRALLRTCVRHLAAGGCVLIQREGEDWHRDLPRERVDPSGFTVRIVSAEPAGDGVNSVYAEYEFPDATWTQTFLSRPLTKEQFEGALAEVGLRVDTYLTEDRTWVRAGLAIQGYVPGRGVSGVAGSVRGPGMPPPGSRHARLPASAGRIHRKAGGEP</sequence>
<comment type="caution">
    <text evidence="3">The sequence shown here is derived from an EMBL/GenBank/DDBJ whole genome shotgun (WGS) entry which is preliminary data.</text>
</comment>
<dbReference type="InterPro" id="IPR041698">
    <property type="entry name" value="Methyltransf_25"/>
</dbReference>
<feature type="domain" description="Methyltransferase" evidence="2">
    <location>
        <begin position="49"/>
        <end position="135"/>
    </location>
</feature>
<reference evidence="3" key="1">
    <citation type="journal article" date="2014" name="Int. J. Syst. Evol. Microbiol.">
        <title>Complete genome sequence of Corynebacterium casei LMG S-19264T (=DSM 44701T), isolated from a smear-ripened cheese.</title>
        <authorList>
            <consortium name="US DOE Joint Genome Institute (JGI-PGF)"/>
            <person name="Walter F."/>
            <person name="Albersmeier A."/>
            <person name="Kalinowski J."/>
            <person name="Ruckert C."/>
        </authorList>
    </citation>
    <scope>NUCLEOTIDE SEQUENCE</scope>
    <source>
        <strain evidence="3">JCM 4790</strain>
    </source>
</reference>